<sequence>MIWDEQPGILVPTTAVSTLGGQNFVYLATEDNSQEESNSQSASEALIAQQQPIKLGSIQAQDYQVISGLELGDRIAVSNILSLRDGTSIKPAEEEQAVSDAETE</sequence>
<dbReference type="AlphaFoldDB" id="A0A563VWA1"/>
<proteinExistence type="predicted"/>
<evidence type="ECO:0000313" key="1">
    <source>
        <dbReference type="EMBL" id="VEP15675.1"/>
    </source>
</evidence>
<dbReference type="PANTHER" id="PTHR30469:SF39">
    <property type="entry name" value="SLL0180 PROTEIN"/>
    <property type="match status" value="1"/>
</dbReference>
<name>A0A563VWA1_9CYAN</name>
<evidence type="ECO:0000313" key="2">
    <source>
        <dbReference type="Proteomes" id="UP000320055"/>
    </source>
</evidence>
<dbReference type="Gene3D" id="2.40.420.20">
    <property type="match status" value="1"/>
</dbReference>
<dbReference type="GO" id="GO:1990281">
    <property type="term" value="C:efflux pump complex"/>
    <property type="evidence" value="ECO:0007669"/>
    <property type="project" value="TreeGrafter"/>
</dbReference>
<dbReference type="PANTHER" id="PTHR30469">
    <property type="entry name" value="MULTIDRUG RESISTANCE PROTEIN MDTA"/>
    <property type="match status" value="1"/>
</dbReference>
<reference evidence="1 2" key="1">
    <citation type="submission" date="2019-01" db="EMBL/GenBank/DDBJ databases">
        <authorList>
            <person name="Brito A."/>
        </authorList>
    </citation>
    <scope>NUCLEOTIDE SEQUENCE [LARGE SCALE GENOMIC DNA]</scope>
    <source>
        <strain evidence="1">1</strain>
    </source>
</reference>
<organism evidence="1 2">
    <name type="scientific">Hyella patelloides LEGE 07179</name>
    <dbReference type="NCBI Taxonomy" id="945734"/>
    <lineage>
        <taxon>Bacteria</taxon>
        <taxon>Bacillati</taxon>
        <taxon>Cyanobacteriota</taxon>
        <taxon>Cyanophyceae</taxon>
        <taxon>Pleurocapsales</taxon>
        <taxon>Hyellaceae</taxon>
        <taxon>Hyella</taxon>
    </lineage>
</organism>
<dbReference type="GO" id="GO:0015562">
    <property type="term" value="F:efflux transmembrane transporter activity"/>
    <property type="evidence" value="ECO:0007669"/>
    <property type="project" value="TreeGrafter"/>
</dbReference>
<keyword evidence="2" id="KW-1185">Reference proteome</keyword>
<gene>
    <name evidence="1" type="ORF">H1P_360010</name>
</gene>
<accession>A0A563VWA1</accession>
<dbReference type="RefSeq" id="WP_246141511.1">
    <property type="nucleotide sequence ID" value="NZ_LR213796.1"/>
</dbReference>
<dbReference type="Proteomes" id="UP000320055">
    <property type="component" value="Unassembled WGS sequence"/>
</dbReference>
<dbReference type="EMBL" id="CAACVJ010000290">
    <property type="protein sequence ID" value="VEP15675.1"/>
    <property type="molecule type" value="Genomic_DNA"/>
</dbReference>
<protein>
    <submittedName>
        <fullName evidence="1">Efflux transporter, RND family, MFP subunit</fullName>
    </submittedName>
</protein>